<dbReference type="EMBL" id="JAJA02000001">
    <property type="protein sequence ID" value="KWS03892.1"/>
    <property type="molecule type" value="Genomic_DNA"/>
</dbReference>
<dbReference type="AlphaFoldDB" id="A0A120AG17"/>
<protein>
    <submittedName>
        <fullName evidence="1">Uncharacterized protein</fullName>
    </submittedName>
</protein>
<dbReference type="Gene3D" id="2.160.20.10">
    <property type="entry name" value="Single-stranded right-handed beta-helix, Pectin lyase-like"/>
    <property type="match status" value="1"/>
</dbReference>
<dbReference type="RefSeq" id="WP_036101938.1">
    <property type="nucleotide sequence ID" value="NZ_JAJA02000001.1"/>
</dbReference>
<sequence>MTFAPEQSRAAAALSSDQVSYQPLGATVVERTVRDKLREQVSVKDFGAIGDRAAIQAAIDQLPSLGGG</sequence>
<keyword evidence="2" id="KW-1185">Reference proteome</keyword>
<gene>
    <name evidence="1" type="ORF">AZ78_1441</name>
</gene>
<dbReference type="InterPro" id="IPR012334">
    <property type="entry name" value="Pectin_lyas_fold"/>
</dbReference>
<dbReference type="Proteomes" id="UP000023435">
    <property type="component" value="Unassembled WGS sequence"/>
</dbReference>
<dbReference type="InterPro" id="IPR011050">
    <property type="entry name" value="Pectin_lyase_fold/virulence"/>
</dbReference>
<comment type="caution">
    <text evidence="1">The sequence shown here is derived from an EMBL/GenBank/DDBJ whole genome shotgun (WGS) entry which is preliminary data.</text>
</comment>
<accession>A0A120AG17</accession>
<dbReference type="OrthoDB" id="7033777at2"/>
<reference evidence="1 2" key="1">
    <citation type="journal article" date="2014" name="Genome Announc.">
        <title>Draft Genome Sequence of Lysobacter capsici AZ78, a Bacterium Antagonistic to Plant-Pathogenic Oomycetes.</title>
        <authorList>
            <person name="Puopolo G."/>
            <person name="Sonego P."/>
            <person name="Engelen K."/>
            <person name="Pertot I."/>
        </authorList>
    </citation>
    <scope>NUCLEOTIDE SEQUENCE [LARGE SCALE GENOMIC DNA]</scope>
    <source>
        <strain evidence="1 2">AZ78</strain>
    </source>
</reference>
<evidence type="ECO:0000313" key="1">
    <source>
        <dbReference type="EMBL" id="KWS03892.1"/>
    </source>
</evidence>
<evidence type="ECO:0000313" key="2">
    <source>
        <dbReference type="Proteomes" id="UP000023435"/>
    </source>
</evidence>
<dbReference type="SUPFAM" id="SSF51126">
    <property type="entry name" value="Pectin lyase-like"/>
    <property type="match status" value="1"/>
</dbReference>
<name>A0A120AG17_9GAMM</name>
<proteinExistence type="predicted"/>
<organism evidence="1 2">
    <name type="scientific">Lysobacter capsici AZ78</name>
    <dbReference type="NCBI Taxonomy" id="1444315"/>
    <lineage>
        <taxon>Bacteria</taxon>
        <taxon>Pseudomonadati</taxon>
        <taxon>Pseudomonadota</taxon>
        <taxon>Gammaproteobacteria</taxon>
        <taxon>Lysobacterales</taxon>
        <taxon>Lysobacteraceae</taxon>
        <taxon>Lysobacter</taxon>
    </lineage>
</organism>